<accession>A0A3B6VPX5</accession>
<dbReference type="GO" id="GO:0016020">
    <property type="term" value="C:membrane"/>
    <property type="evidence" value="ECO:0007669"/>
    <property type="project" value="UniProtKB-SubCell"/>
</dbReference>
<dbReference type="InterPro" id="IPR004307">
    <property type="entry name" value="TspO_MBR"/>
</dbReference>
<evidence type="ECO:0000256" key="6">
    <source>
        <dbReference type="SAM" id="Phobius"/>
    </source>
</evidence>
<comment type="similarity">
    <text evidence="2">Belongs to the TspO/BZRP family.</text>
</comment>
<gene>
    <name evidence="7" type="ORF">BPP43_06090</name>
</gene>
<keyword evidence="3 6" id="KW-0812">Transmembrane</keyword>
<sequence length="164" mass="19208">MKKRYFIIPIISIAICLFMGYLAGISVKADNFSWYNSLNRSPLNPPNIIFPIAWSILYLLMGISIAIIINKYIDEQDLEIKKNIKNYIFLFIIQFILNLFWTYIFFGLKSPLFGFIEIIILDILIIITIMKFKTISKAASYILIPYILWCLFASYLTLHVLIFN</sequence>
<protein>
    <submittedName>
        <fullName evidence="7">Integral membrane protein</fullName>
    </submittedName>
</protein>
<reference evidence="7 8" key="1">
    <citation type="journal article" date="2013" name="Genome Announc.">
        <title>Complete Genome Sequence of the Porcine Strain Brachyspira pilosicoli P43/6/78(T.).</title>
        <authorList>
            <person name="Lin C."/>
            <person name="den Bakker H.C."/>
            <person name="Suzuki H."/>
            <person name="Lefebure T."/>
            <person name="Ponnala L."/>
            <person name="Sun Q."/>
            <person name="Stanhope M.J."/>
            <person name="Wiedmann M."/>
            <person name="Duhamel G.E."/>
        </authorList>
    </citation>
    <scope>NUCLEOTIDE SEQUENCE [LARGE SCALE GENOMIC DNA]</scope>
    <source>
        <strain evidence="7 8">P43/6/78</strain>
    </source>
</reference>
<organism evidence="7 8">
    <name type="scientific">Brachyspira pilosicoli P43/6/78</name>
    <dbReference type="NCBI Taxonomy" id="1042417"/>
    <lineage>
        <taxon>Bacteria</taxon>
        <taxon>Pseudomonadati</taxon>
        <taxon>Spirochaetota</taxon>
        <taxon>Spirochaetia</taxon>
        <taxon>Brachyspirales</taxon>
        <taxon>Brachyspiraceae</taxon>
        <taxon>Brachyspira</taxon>
    </lineage>
</organism>
<evidence type="ECO:0000256" key="4">
    <source>
        <dbReference type="ARBA" id="ARBA00022989"/>
    </source>
</evidence>
<name>A0A3B6VPX5_BRAPL</name>
<dbReference type="EMBL" id="CP002873">
    <property type="protein sequence ID" value="AGA66462.1"/>
    <property type="molecule type" value="Genomic_DNA"/>
</dbReference>
<proteinExistence type="inferred from homology"/>
<evidence type="ECO:0000256" key="5">
    <source>
        <dbReference type="ARBA" id="ARBA00023136"/>
    </source>
</evidence>
<dbReference type="PANTHER" id="PTHR10057">
    <property type="entry name" value="PERIPHERAL-TYPE BENZODIAZEPINE RECEPTOR"/>
    <property type="match status" value="1"/>
</dbReference>
<dbReference type="GO" id="GO:0033013">
    <property type="term" value="P:tetrapyrrole metabolic process"/>
    <property type="evidence" value="ECO:0007669"/>
    <property type="project" value="UniProtKB-ARBA"/>
</dbReference>
<dbReference type="FunFam" id="1.20.1260.100:FF:000001">
    <property type="entry name" value="translocator protein 2"/>
    <property type="match status" value="1"/>
</dbReference>
<dbReference type="Gene3D" id="1.20.1260.100">
    <property type="entry name" value="TspO/MBR protein"/>
    <property type="match status" value="1"/>
</dbReference>
<feature type="transmembrane region" description="Helical" evidence="6">
    <location>
        <begin position="7"/>
        <end position="28"/>
    </location>
</feature>
<evidence type="ECO:0000313" key="7">
    <source>
        <dbReference type="EMBL" id="AGA66462.1"/>
    </source>
</evidence>
<evidence type="ECO:0000256" key="2">
    <source>
        <dbReference type="ARBA" id="ARBA00007524"/>
    </source>
</evidence>
<feature type="transmembrane region" description="Helical" evidence="6">
    <location>
        <begin position="112"/>
        <end position="130"/>
    </location>
</feature>
<dbReference type="PANTHER" id="PTHR10057:SF0">
    <property type="entry name" value="TRANSLOCATOR PROTEIN"/>
    <property type="match status" value="1"/>
</dbReference>
<comment type="subcellular location">
    <subcellularLocation>
        <location evidence="1">Membrane</location>
        <topology evidence="1">Multi-pass membrane protein</topology>
    </subcellularLocation>
</comment>
<evidence type="ECO:0000256" key="3">
    <source>
        <dbReference type="ARBA" id="ARBA00022692"/>
    </source>
</evidence>
<keyword evidence="4 6" id="KW-1133">Transmembrane helix</keyword>
<evidence type="ECO:0000313" key="8">
    <source>
        <dbReference type="Proteomes" id="UP000010793"/>
    </source>
</evidence>
<dbReference type="Proteomes" id="UP000010793">
    <property type="component" value="Chromosome"/>
</dbReference>
<dbReference type="PIRSF" id="PIRSF005859">
    <property type="entry name" value="PBR"/>
    <property type="match status" value="1"/>
</dbReference>
<dbReference type="RefSeq" id="WP_015274427.1">
    <property type="nucleotide sequence ID" value="NC_019908.1"/>
</dbReference>
<feature type="transmembrane region" description="Helical" evidence="6">
    <location>
        <begin position="88"/>
        <end position="106"/>
    </location>
</feature>
<dbReference type="AlphaFoldDB" id="A0A3B6VPX5"/>
<keyword evidence="5 6" id="KW-0472">Membrane</keyword>
<feature type="transmembrane region" description="Helical" evidence="6">
    <location>
        <begin position="48"/>
        <end position="68"/>
    </location>
</feature>
<dbReference type="InterPro" id="IPR038330">
    <property type="entry name" value="TspO/MBR-related_sf"/>
</dbReference>
<keyword evidence="8" id="KW-1185">Reference proteome</keyword>
<dbReference type="KEGG" id="bpip:BPP43_06090"/>
<evidence type="ECO:0000256" key="1">
    <source>
        <dbReference type="ARBA" id="ARBA00004141"/>
    </source>
</evidence>
<dbReference type="CDD" id="cd15904">
    <property type="entry name" value="TSPO_MBR"/>
    <property type="match status" value="1"/>
</dbReference>
<feature type="transmembrane region" description="Helical" evidence="6">
    <location>
        <begin position="142"/>
        <end position="163"/>
    </location>
</feature>
<dbReference type="Pfam" id="PF03073">
    <property type="entry name" value="TspO_MBR"/>
    <property type="match status" value="1"/>
</dbReference>